<comment type="caution">
    <text evidence="2">The sequence shown here is derived from an EMBL/GenBank/DDBJ whole genome shotgun (WGS) entry which is preliminary data.</text>
</comment>
<organism evidence="2 3">
    <name type="scientific">Penicillium bovifimosum</name>
    <dbReference type="NCBI Taxonomy" id="126998"/>
    <lineage>
        <taxon>Eukaryota</taxon>
        <taxon>Fungi</taxon>
        <taxon>Dikarya</taxon>
        <taxon>Ascomycota</taxon>
        <taxon>Pezizomycotina</taxon>
        <taxon>Eurotiomycetes</taxon>
        <taxon>Eurotiomycetidae</taxon>
        <taxon>Eurotiales</taxon>
        <taxon>Aspergillaceae</taxon>
        <taxon>Penicillium</taxon>
    </lineage>
</organism>
<name>A0A9W9GJF8_9EURO</name>
<dbReference type="GeneID" id="81409422"/>
<protein>
    <submittedName>
        <fullName evidence="2">Uncharacterized protein</fullName>
    </submittedName>
</protein>
<gene>
    <name evidence="2" type="ORF">N7515_009508</name>
</gene>
<keyword evidence="3" id="KW-1185">Reference proteome</keyword>
<dbReference type="RefSeq" id="XP_056518051.1">
    <property type="nucleotide sequence ID" value="XM_056670252.1"/>
</dbReference>
<dbReference type="EMBL" id="JAPQKL010000007">
    <property type="protein sequence ID" value="KAJ5121547.1"/>
    <property type="molecule type" value="Genomic_DNA"/>
</dbReference>
<dbReference type="OrthoDB" id="4424523at2759"/>
<proteinExistence type="predicted"/>
<reference evidence="2" key="1">
    <citation type="submission" date="2022-11" db="EMBL/GenBank/DDBJ databases">
        <authorList>
            <person name="Petersen C."/>
        </authorList>
    </citation>
    <scope>NUCLEOTIDE SEQUENCE</scope>
    <source>
        <strain evidence="2">IBT 22155</strain>
    </source>
</reference>
<sequence length="205" mass="23740">MNSADELERLLDKDEFKTWGFVIYRCTYHSHSDWEKLMVRLHKRVKKYLERCNGLDLLGRFAPTVLEDRSFEGATVISLREKFNEWAVTAIKEEQGIDPSQVPLFHMVDQKALDSILSTSEDDIHGGFVRLVNAEWKPEELDAEELAERGGPGPEEEPLEGCTEEDVGWMKVCWGDSQMLGYLELDDSLRWDRYYSRPPVIQPLS</sequence>
<dbReference type="Proteomes" id="UP001149079">
    <property type="component" value="Unassembled WGS sequence"/>
</dbReference>
<reference evidence="2" key="2">
    <citation type="journal article" date="2023" name="IMA Fungus">
        <title>Comparative genomic study of the Penicillium genus elucidates a diverse pangenome and 15 lateral gene transfer events.</title>
        <authorList>
            <person name="Petersen C."/>
            <person name="Sorensen T."/>
            <person name="Nielsen M.R."/>
            <person name="Sondergaard T.E."/>
            <person name="Sorensen J.L."/>
            <person name="Fitzpatrick D.A."/>
            <person name="Frisvad J.C."/>
            <person name="Nielsen K.L."/>
        </authorList>
    </citation>
    <scope>NUCLEOTIDE SEQUENCE</scope>
    <source>
        <strain evidence="2">IBT 22155</strain>
    </source>
</reference>
<dbReference type="AlphaFoldDB" id="A0A9W9GJF8"/>
<evidence type="ECO:0000313" key="2">
    <source>
        <dbReference type="EMBL" id="KAJ5121547.1"/>
    </source>
</evidence>
<feature type="region of interest" description="Disordered" evidence="1">
    <location>
        <begin position="142"/>
        <end position="162"/>
    </location>
</feature>
<accession>A0A9W9GJF8</accession>
<evidence type="ECO:0000256" key="1">
    <source>
        <dbReference type="SAM" id="MobiDB-lite"/>
    </source>
</evidence>
<evidence type="ECO:0000313" key="3">
    <source>
        <dbReference type="Proteomes" id="UP001149079"/>
    </source>
</evidence>